<dbReference type="InterPro" id="IPR006026">
    <property type="entry name" value="Peptidase_Metallo"/>
</dbReference>
<dbReference type="InterPro" id="IPR001506">
    <property type="entry name" value="Peptidase_M12A"/>
</dbReference>
<dbReference type="OrthoDB" id="5852342at2759"/>
<dbReference type="GO" id="GO:0004222">
    <property type="term" value="F:metalloendopeptidase activity"/>
    <property type="evidence" value="ECO:0007669"/>
    <property type="project" value="UniProtKB-UniRule"/>
</dbReference>
<dbReference type="PROSITE" id="PS01186">
    <property type="entry name" value="EGF_2"/>
    <property type="match status" value="1"/>
</dbReference>
<evidence type="ECO:0000256" key="5">
    <source>
        <dbReference type="ARBA" id="ARBA00023049"/>
    </source>
</evidence>
<dbReference type="GO" id="GO:0008270">
    <property type="term" value="F:zinc ion binding"/>
    <property type="evidence" value="ECO:0007669"/>
    <property type="project" value="UniProtKB-UniRule"/>
</dbReference>
<dbReference type="AlphaFoldDB" id="A0A016UK02"/>
<reference evidence="12" key="1">
    <citation type="journal article" date="2015" name="Nat. Genet.">
        <title>The genome and transcriptome of the zoonotic hookworm Ancylostoma ceylanicum identify infection-specific gene families.</title>
        <authorList>
            <person name="Schwarz E.M."/>
            <person name="Hu Y."/>
            <person name="Antoshechkin I."/>
            <person name="Miller M.M."/>
            <person name="Sternberg P.W."/>
            <person name="Aroian R.V."/>
        </authorList>
    </citation>
    <scope>NUCLEOTIDE SEQUENCE</scope>
    <source>
        <strain evidence="12">HY135</strain>
    </source>
</reference>
<sequence length="643" mass="71737">MQNGFIMAANAWEENMCINFTKITLEDVIANETDYLFVTDNDDGDGCLSQVGKHGGYQPLILGPGCESFGFAAHEVGHALGLYHTHSRHDRDDYIKLNPENIPKEVEDQFVKLTKKQNENYGLPYDYGSIMHYGSPIGKPRMTPIDSNYRTTMGSPMISFIDLSIINEHYRCKANCQPNSSANCTNGGFPHPRDCNKCVCPGGYGGPLCDKLSPNGTIEIQVESITNAHPTTGCAKAGVEIKANSEQTLTGYRSEAREIIDEAGNQNSESERVKRQAQRRNSTNNNLWVDGVKYVLDPKSSKAMQHGFLMAAKAWEENTCINFQKINIGDVVANETDYLFVTDDDDGDGCLSHVGKLGGYQPLILGPGCESFAHTAHEVGHALGLYHTQNRHDRDDYIKVNWENIPKQIEDQYVKLTKKQNNNYGMPYDYGSVMHYGSSIRDPTMTPIDANYKTTMGSPMISFIDLSMMNKHYRCKAICKKKSSANCKNGGFPHPRDCQKCICPGGYGGPLCDELPKDCDQGIEVVASKEWDTLQAYVYNRKRDGSYATCTYWIKAPSGKIEVQVETITNSHPTIGCAKAGVEIKTNANHTLTGYSKLRRFTERETTRCELNSRISTRTKVAANGKRRRLPQSKDWKCFISII</sequence>
<feature type="disulfide bond" evidence="7">
    <location>
        <begin position="17"/>
        <end position="172"/>
    </location>
</feature>
<evidence type="ECO:0000259" key="10">
    <source>
        <dbReference type="PROSITE" id="PS51864"/>
    </source>
</evidence>
<evidence type="ECO:0000313" key="11">
    <source>
        <dbReference type="EMBL" id="EYC15510.1"/>
    </source>
</evidence>
<feature type="binding site" evidence="7">
    <location>
        <position position="377"/>
    </location>
    <ligand>
        <name>Zn(2+)</name>
        <dbReference type="ChEBI" id="CHEBI:29105"/>
        <note>catalytic</note>
    </ligand>
</feature>
<feature type="active site" evidence="7">
    <location>
        <position position="378"/>
    </location>
</feature>
<dbReference type="InterPro" id="IPR024079">
    <property type="entry name" value="MetalloPept_cat_dom_sf"/>
</dbReference>
<keyword evidence="2 7" id="KW-0479">Metal-binding</keyword>
<proteinExistence type="predicted"/>
<comment type="caution">
    <text evidence="11">The sequence shown here is derived from an EMBL/GenBank/DDBJ whole genome shotgun (WGS) entry which is preliminary data.</text>
</comment>
<feature type="binding site" evidence="7">
    <location>
        <position position="84"/>
    </location>
    <ligand>
        <name>Zn(2+)</name>
        <dbReference type="ChEBI" id="CHEBI:29105"/>
        <note>catalytic</note>
    </ligand>
</feature>
<dbReference type="PROSITE" id="PS00022">
    <property type="entry name" value="EGF_1"/>
    <property type="match status" value="1"/>
</dbReference>
<dbReference type="InterPro" id="IPR000742">
    <property type="entry name" value="EGF"/>
</dbReference>
<feature type="active site" evidence="7">
    <location>
        <position position="75"/>
    </location>
</feature>
<feature type="binding site" evidence="7">
    <location>
        <position position="387"/>
    </location>
    <ligand>
        <name>Zn(2+)</name>
        <dbReference type="ChEBI" id="CHEBI:29105"/>
        <note>catalytic</note>
    </ligand>
</feature>
<evidence type="ECO:0000256" key="3">
    <source>
        <dbReference type="ARBA" id="ARBA00022801"/>
    </source>
</evidence>
<organism evidence="11 12">
    <name type="scientific">Ancylostoma ceylanicum</name>
    <dbReference type="NCBI Taxonomy" id="53326"/>
    <lineage>
        <taxon>Eukaryota</taxon>
        <taxon>Metazoa</taxon>
        <taxon>Ecdysozoa</taxon>
        <taxon>Nematoda</taxon>
        <taxon>Chromadorea</taxon>
        <taxon>Rhabditida</taxon>
        <taxon>Rhabditina</taxon>
        <taxon>Rhabditomorpha</taxon>
        <taxon>Strongyloidea</taxon>
        <taxon>Ancylostomatidae</taxon>
        <taxon>Ancylostomatinae</taxon>
        <taxon>Ancylostoma</taxon>
    </lineage>
</organism>
<dbReference type="CDD" id="cd04280">
    <property type="entry name" value="ZnMc_astacin_like"/>
    <property type="match status" value="2"/>
</dbReference>
<evidence type="ECO:0000313" key="12">
    <source>
        <dbReference type="Proteomes" id="UP000024635"/>
    </source>
</evidence>
<accession>A0A016UK02</accession>
<comment type="caution">
    <text evidence="7">Lacks conserved residue(s) required for the propagation of feature annotation.</text>
</comment>
<dbReference type="InterPro" id="IPR034035">
    <property type="entry name" value="Astacin-like_dom"/>
</dbReference>
<keyword evidence="5 7" id="KW-0482">Metalloprotease</keyword>
<dbReference type="PRINTS" id="PR00480">
    <property type="entry name" value="ASTACIN"/>
</dbReference>
<protein>
    <recommendedName>
        <fullName evidence="8">Metalloendopeptidase</fullName>
        <ecNumber evidence="8">3.4.24.-</ecNumber>
    </recommendedName>
</protein>
<feature type="binding site" evidence="7">
    <location>
        <position position="78"/>
    </location>
    <ligand>
        <name>Zn(2+)</name>
        <dbReference type="ChEBI" id="CHEBI:29105"/>
        <note>catalytic</note>
    </ligand>
</feature>
<name>A0A016UK02_9BILA</name>
<keyword evidence="1 7" id="KW-0645">Protease</keyword>
<evidence type="ECO:0000256" key="7">
    <source>
        <dbReference type="PROSITE-ProRule" id="PRU01211"/>
    </source>
</evidence>
<gene>
    <name evidence="11" type="primary">Acey_s0036.g3184</name>
    <name evidence="11" type="ORF">Y032_0036g3184</name>
</gene>
<dbReference type="EC" id="3.4.24.-" evidence="8"/>
<evidence type="ECO:0000256" key="8">
    <source>
        <dbReference type="RuleBase" id="RU361183"/>
    </source>
</evidence>
<feature type="domain" description="Peptidase M12A" evidence="10">
    <location>
        <begin position="276"/>
        <end position="476"/>
    </location>
</feature>
<evidence type="ECO:0000256" key="6">
    <source>
        <dbReference type="ARBA" id="ARBA00023157"/>
    </source>
</evidence>
<dbReference type="EMBL" id="JARK01001372">
    <property type="protein sequence ID" value="EYC15510.1"/>
    <property type="molecule type" value="Genomic_DNA"/>
</dbReference>
<evidence type="ECO:0000256" key="1">
    <source>
        <dbReference type="ARBA" id="ARBA00022670"/>
    </source>
</evidence>
<feature type="region of interest" description="Disordered" evidence="9">
    <location>
        <begin position="261"/>
        <end position="282"/>
    </location>
</feature>
<feature type="domain" description="Peptidase M12A" evidence="10">
    <location>
        <begin position="1"/>
        <end position="173"/>
    </location>
</feature>
<dbReference type="SMART" id="SM00235">
    <property type="entry name" value="ZnMc"/>
    <property type="match status" value="2"/>
</dbReference>
<feature type="binding site" evidence="7">
    <location>
        <position position="381"/>
    </location>
    <ligand>
        <name>Zn(2+)</name>
        <dbReference type="ChEBI" id="CHEBI:29105"/>
        <note>catalytic</note>
    </ligand>
</feature>
<dbReference type="SUPFAM" id="SSF55486">
    <property type="entry name" value="Metalloproteases ('zincins'), catalytic domain"/>
    <property type="match status" value="2"/>
</dbReference>
<evidence type="ECO:0000256" key="9">
    <source>
        <dbReference type="SAM" id="MobiDB-lite"/>
    </source>
</evidence>
<dbReference type="PANTHER" id="PTHR10127:SF780">
    <property type="entry name" value="METALLOENDOPEPTIDASE"/>
    <property type="match status" value="1"/>
</dbReference>
<comment type="cofactor">
    <cofactor evidence="7 8">
        <name>Zn(2+)</name>
        <dbReference type="ChEBI" id="CHEBI:29105"/>
    </cofactor>
    <text evidence="7 8">Binds 1 zinc ion per subunit.</text>
</comment>
<keyword evidence="3 7" id="KW-0378">Hydrolase</keyword>
<keyword evidence="4 7" id="KW-0862">Zinc</keyword>
<evidence type="ECO:0000256" key="4">
    <source>
        <dbReference type="ARBA" id="ARBA00022833"/>
    </source>
</evidence>
<dbReference type="Gene3D" id="3.40.390.10">
    <property type="entry name" value="Collagenase (Catalytic Domain)"/>
    <property type="match status" value="2"/>
</dbReference>
<feature type="disulfide bond" evidence="7">
    <location>
        <begin position="320"/>
        <end position="475"/>
    </location>
</feature>
<keyword evidence="12" id="KW-1185">Reference proteome</keyword>
<dbReference type="Pfam" id="PF01400">
    <property type="entry name" value="Astacin"/>
    <property type="match status" value="2"/>
</dbReference>
<evidence type="ECO:0000256" key="2">
    <source>
        <dbReference type="ARBA" id="ARBA00022723"/>
    </source>
</evidence>
<feature type="binding site" evidence="7">
    <location>
        <position position="74"/>
    </location>
    <ligand>
        <name>Zn(2+)</name>
        <dbReference type="ChEBI" id="CHEBI:29105"/>
        <note>catalytic</note>
    </ligand>
</feature>
<keyword evidence="6 7" id="KW-1015">Disulfide bond</keyword>
<dbReference type="PANTHER" id="PTHR10127">
    <property type="entry name" value="DISCOIDIN, CUB, EGF, LAMININ , AND ZINC METALLOPROTEASE DOMAIN CONTAINING"/>
    <property type="match status" value="1"/>
</dbReference>
<dbReference type="Proteomes" id="UP000024635">
    <property type="component" value="Unassembled WGS sequence"/>
</dbReference>
<dbReference type="PROSITE" id="PS51864">
    <property type="entry name" value="ASTACIN"/>
    <property type="match status" value="2"/>
</dbReference>
<dbReference type="GO" id="GO:0006508">
    <property type="term" value="P:proteolysis"/>
    <property type="evidence" value="ECO:0007669"/>
    <property type="project" value="UniProtKB-KW"/>
</dbReference>